<dbReference type="InterPro" id="IPR002223">
    <property type="entry name" value="Kunitz_BPTI"/>
</dbReference>
<sequence length="173" mass="19392">MEPSYSGGITDELAQRIKPLPTSPIKKNAHFLKGLCVAAKFENENTICKTPPSNENLGDTYSGWAYYSRVDNCGRAKFKSNDFSGKTNQFATEVQCVQTCRTHLKQLCNMTAPQRDRRTNYPMVTYDSNLGYCIEAPGSREDEGKENLFLRNETCMAICADKDSGKEEYPNGC</sequence>
<dbReference type="Gene3D" id="4.10.410.10">
    <property type="entry name" value="Pancreatic trypsin inhibitor Kunitz domain"/>
    <property type="match status" value="1"/>
</dbReference>
<dbReference type="Pfam" id="PF00014">
    <property type="entry name" value="Kunitz_BPTI"/>
    <property type="match status" value="1"/>
</dbReference>
<evidence type="ECO:0000313" key="2">
    <source>
        <dbReference type="EMBL" id="MXU94886.1"/>
    </source>
</evidence>
<feature type="domain" description="BPTI/Kunitz inhibitor" evidence="1">
    <location>
        <begin position="47"/>
        <end position="101"/>
    </location>
</feature>
<dbReference type="GO" id="GO:0004867">
    <property type="term" value="F:serine-type endopeptidase inhibitor activity"/>
    <property type="evidence" value="ECO:0007669"/>
    <property type="project" value="InterPro"/>
</dbReference>
<proteinExistence type="predicted"/>
<dbReference type="AlphaFoldDB" id="A0A6B0UZ81"/>
<dbReference type="EMBL" id="GIFC01012803">
    <property type="protein sequence ID" value="MXU94886.1"/>
    <property type="molecule type" value="Transcribed_RNA"/>
</dbReference>
<name>A0A6B0UZ81_IXORI</name>
<dbReference type="InterPro" id="IPR036880">
    <property type="entry name" value="Kunitz_BPTI_sf"/>
</dbReference>
<accession>A0A6B0UZ81</accession>
<dbReference type="SUPFAM" id="SSF57362">
    <property type="entry name" value="BPTI-like"/>
    <property type="match status" value="2"/>
</dbReference>
<evidence type="ECO:0000259" key="1">
    <source>
        <dbReference type="Pfam" id="PF00014"/>
    </source>
</evidence>
<organism evidence="2">
    <name type="scientific">Ixodes ricinus</name>
    <name type="common">Common tick</name>
    <name type="synonym">Acarus ricinus</name>
    <dbReference type="NCBI Taxonomy" id="34613"/>
    <lineage>
        <taxon>Eukaryota</taxon>
        <taxon>Metazoa</taxon>
        <taxon>Ecdysozoa</taxon>
        <taxon>Arthropoda</taxon>
        <taxon>Chelicerata</taxon>
        <taxon>Arachnida</taxon>
        <taxon>Acari</taxon>
        <taxon>Parasitiformes</taxon>
        <taxon>Ixodida</taxon>
        <taxon>Ixodoidea</taxon>
        <taxon>Ixodidae</taxon>
        <taxon>Ixodinae</taxon>
        <taxon>Ixodes</taxon>
    </lineage>
</organism>
<protein>
    <submittedName>
        <fullName evidence="2">Putative salivary kunitz domain protein</fullName>
    </submittedName>
</protein>
<reference evidence="2" key="1">
    <citation type="submission" date="2019-12" db="EMBL/GenBank/DDBJ databases">
        <title>An insight into the sialome of adult female Ixodes ricinus ticks feeding for 6 days.</title>
        <authorList>
            <person name="Perner J."/>
            <person name="Ribeiro J.M.C."/>
        </authorList>
    </citation>
    <scope>NUCLEOTIDE SEQUENCE</scope>
    <source>
        <strain evidence="2">Semi-engorged</strain>
        <tissue evidence="2">Salivary glands</tissue>
    </source>
</reference>